<dbReference type="GeneID" id="28839490"/>
<reference evidence="3 4" key="1">
    <citation type="submission" date="2016-03" db="EMBL/GenBank/DDBJ databases">
        <title>Comparative genomics of Pseudogymnoascus destructans, the fungus causing white-nose syndrome of bats.</title>
        <authorList>
            <person name="Palmer J.M."/>
            <person name="Drees K.P."/>
            <person name="Foster J.T."/>
            <person name="Lindner D.L."/>
        </authorList>
    </citation>
    <scope>NUCLEOTIDE SEQUENCE [LARGE SCALE GENOMIC DNA]</scope>
    <source>
        <strain evidence="3 4">UAMH 10579</strain>
    </source>
</reference>
<reference evidence="4" key="2">
    <citation type="journal article" date="2018" name="Nat. Commun.">
        <title>Extreme sensitivity to ultraviolet light in the fungal pathogen causing white-nose syndrome of bats.</title>
        <authorList>
            <person name="Palmer J.M."/>
            <person name="Drees K.P."/>
            <person name="Foster J.T."/>
            <person name="Lindner D.L."/>
        </authorList>
    </citation>
    <scope>NUCLEOTIDE SEQUENCE [LARGE SCALE GENOMIC DNA]</scope>
    <source>
        <strain evidence="4">UAMH 10579</strain>
    </source>
</reference>
<gene>
    <name evidence="3" type="ORF">VE01_06104</name>
</gene>
<dbReference type="PANTHER" id="PTHR23172">
    <property type="entry name" value="AUXILIN/CYCLIN G-ASSOCIATED KINASE-RELATED"/>
    <property type="match status" value="1"/>
</dbReference>
<dbReference type="RefSeq" id="XP_018129657.1">
    <property type="nucleotide sequence ID" value="XM_018275558.2"/>
</dbReference>
<dbReference type="AlphaFoldDB" id="A0A1B8GJE1"/>
<feature type="compositionally biased region" description="Low complexity" evidence="1">
    <location>
        <begin position="406"/>
        <end position="416"/>
    </location>
</feature>
<dbReference type="PROSITE" id="PS50030">
    <property type="entry name" value="UBA"/>
    <property type="match status" value="1"/>
</dbReference>
<dbReference type="Gene3D" id="1.10.287.110">
    <property type="entry name" value="DnaJ domain"/>
    <property type="match status" value="1"/>
</dbReference>
<dbReference type="OrthoDB" id="1717591at2759"/>
<feature type="compositionally biased region" description="Low complexity" evidence="1">
    <location>
        <begin position="356"/>
        <end position="371"/>
    </location>
</feature>
<accession>A0A1B8GJE1</accession>
<feature type="compositionally biased region" description="Basic and acidic residues" evidence="1">
    <location>
        <begin position="295"/>
        <end position="309"/>
    </location>
</feature>
<dbReference type="EMBL" id="KV460232">
    <property type="protein sequence ID" value="OBT95924.1"/>
    <property type="molecule type" value="Genomic_DNA"/>
</dbReference>
<feature type="compositionally biased region" description="Basic and acidic residues" evidence="1">
    <location>
        <begin position="478"/>
        <end position="487"/>
    </location>
</feature>
<dbReference type="Gene3D" id="1.25.40.10">
    <property type="entry name" value="Tetratricopeptide repeat domain"/>
    <property type="match status" value="1"/>
</dbReference>
<feature type="compositionally biased region" description="Basic and acidic residues" evidence="1">
    <location>
        <begin position="98"/>
        <end position="115"/>
    </location>
</feature>
<protein>
    <recommendedName>
        <fullName evidence="2">UBA domain-containing protein</fullName>
    </recommendedName>
</protein>
<feature type="compositionally biased region" description="Polar residues" evidence="1">
    <location>
        <begin position="620"/>
        <end position="633"/>
    </location>
</feature>
<dbReference type="Gene3D" id="1.10.8.10">
    <property type="entry name" value="DNA helicase RuvA subunit, C-terminal domain"/>
    <property type="match status" value="1"/>
</dbReference>
<feature type="region of interest" description="Disordered" evidence="1">
    <location>
        <begin position="804"/>
        <end position="823"/>
    </location>
</feature>
<feature type="compositionally biased region" description="Polar residues" evidence="1">
    <location>
        <begin position="46"/>
        <end position="74"/>
    </location>
</feature>
<dbReference type="STRING" id="342668.A0A1B8GJE1"/>
<dbReference type="GO" id="GO:0031982">
    <property type="term" value="C:vesicle"/>
    <property type="evidence" value="ECO:0007669"/>
    <property type="project" value="TreeGrafter"/>
</dbReference>
<feature type="compositionally biased region" description="Basic and acidic residues" evidence="1">
    <location>
        <begin position="391"/>
        <end position="405"/>
    </location>
</feature>
<dbReference type="InterPro" id="IPR009060">
    <property type="entry name" value="UBA-like_sf"/>
</dbReference>
<feature type="compositionally biased region" description="Basic and acidic residues" evidence="1">
    <location>
        <begin position="272"/>
        <end position="283"/>
    </location>
</feature>
<organism evidence="3 4">
    <name type="scientific">Pseudogymnoascus verrucosus</name>
    <dbReference type="NCBI Taxonomy" id="342668"/>
    <lineage>
        <taxon>Eukaryota</taxon>
        <taxon>Fungi</taxon>
        <taxon>Dikarya</taxon>
        <taxon>Ascomycota</taxon>
        <taxon>Pezizomycotina</taxon>
        <taxon>Leotiomycetes</taxon>
        <taxon>Thelebolales</taxon>
        <taxon>Thelebolaceae</taxon>
        <taxon>Pseudogymnoascus</taxon>
    </lineage>
</organism>
<feature type="compositionally biased region" description="Polar residues" evidence="1">
    <location>
        <begin position="156"/>
        <end position="171"/>
    </location>
</feature>
<dbReference type="SUPFAM" id="SSF48452">
    <property type="entry name" value="TPR-like"/>
    <property type="match status" value="1"/>
</dbReference>
<feature type="compositionally biased region" description="Low complexity" evidence="1">
    <location>
        <begin position="10"/>
        <end position="20"/>
    </location>
</feature>
<dbReference type="InterPro" id="IPR036869">
    <property type="entry name" value="J_dom_sf"/>
</dbReference>
<dbReference type="FunFam" id="1.25.40.10:FF:000354">
    <property type="entry name" value="UBA domain-containing protein 7"/>
    <property type="match status" value="1"/>
</dbReference>
<dbReference type="SUPFAM" id="SSF46934">
    <property type="entry name" value="UBA-like"/>
    <property type="match status" value="1"/>
</dbReference>
<dbReference type="FunFam" id="1.10.287.110:FF:000002">
    <property type="entry name" value="putative tyrosine-protein phosphatase auxilin isoform X2"/>
    <property type="match status" value="1"/>
</dbReference>
<dbReference type="GO" id="GO:0030276">
    <property type="term" value="F:clathrin binding"/>
    <property type="evidence" value="ECO:0007669"/>
    <property type="project" value="TreeGrafter"/>
</dbReference>
<dbReference type="InterPro" id="IPR011990">
    <property type="entry name" value="TPR-like_helical_dom_sf"/>
</dbReference>
<dbReference type="SUPFAM" id="SSF46565">
    <property type="entry name" value="Chaperone J-domain"/>
    <property type="match status" value="1"/>
</dbReference>
<dbReference type="InterPro" id="IPR015940">
    <property type="entry name" value="UBA"/>
</dbReference>
<dbReference type="GO" id="GO:0072583">
    <property type="term" value="P:clathrin-dependent endocytosis"/>
    <property type="evidence" value="ECO:0007669"/>
    <property type="project" value="TreeGrafter"/>
</dbReference>
<sequence>MDDLNGLEWSASSNSSGGASKVPPRGTGSYFGSISTQQPTPPLGGSRTSTPISAQRSGAANPNPTSKPATDSFANLVSFGPAKTATLTLQQQQEKLLAEKAKKEEEKRKQYDKEFGNTSFWDGQSGKAGFGRSPTGSIAPSTTSRSPAPPTPSARVNTNPFSAANRQNIGKTNGEEEEDLFAAFNADTEVDKSSYYPPPSASPETSAPTQDNQLDLSNPAAWKQSAGTDMLEAFQDDDDPFGLGQMPQRGKSPAVTVSKADDDDDFLGDLGKPVEEVRRRERVPTPQQAPPSPIESERPVSDDPWDKAVNELVDMGFTAENSRRALTESGSGLNIQAAVGWLLNDAHRVAKEKAQGRSGSRPSEPSRESSSNGARAAAETSGKEAIPSWMRQERGQSQSRREDSRSPASDSDVAAKAAAVGSNLFKTANSLWKTSQKRVQKAVAEYQQDVDPSQPKWMRDTGAAEGQRPPEKAPLPIDPRERGRRGEPSSSSVTDEALMLEIGSHPPPKRNVRAEPSDRAPSSASSSRGPSPAVSNATGGRSTPLPRRQQVAPTSAMDAKSRLTKQALEEQSAQAYVSPSRRKKATPSPKPAEEPDLLFGDSNGKQTSLPSRPEPPKTNVPATRTPQARQSKPSAPIPVRPKAPERTIPPVSPSALAMSHQHRLAGTAHFKRGDYAAANDSYSQSLSPLPQGHPITIILLCNRSLTAIKTGDPKTAVSDADTALSLIGPSRGSNEVIDLQDQSTTDSKKSMTEFYGKALMRKAEALEHMERWADAGAVWRQAVEGGAGGAIAIQGRLRCEKALAPKPKAPTPRPRATPPSRPTAVVKDSEAVTRMRAANAAADKADDEKFELSDSVDARIAAWRDGRRDNLRALLGGLDNVLWEGSGWKKVGMHDLIMNGKVKINYMKAIAKVHPDKLSQGASTEVKMISSAVFSTLNEAWDKFKAENGM</sequence>
<evidence type="ECO:0000256" key="1">
    <source>
        <dbReference type="SAM" id="MobiDB-lite"/>
    </source>
</evidence>
<feature type="region of interest" description="Disordered" evidence="1">
    <location>
        <begin position="349"/>
        <end position="416"/>
    </location>
</feature>
<evidence type="ECO:0000259" key="2">
    <source>
        <dbReference type="PROSITE" id="PS50030"/>
    </source>
</evidence>
<feature type="domain" description="UBA" evidence="2">
    <location>
        <begin position="299"/>
        <end position="345"/>
    </location>
</feature>
<dbReference type="GO" id="GO:0072318">
    <property type="term" value="P:clathrin coat disassembly"/>
    <property type="evidence" value="ECO:0007669"/>
    <property type="project" value="TreeGrafter"/>
</dbReference>
<dbReference type="Pfam" id="PF22562">
    <property type="entry name" value="UBA_7"/>
    <property type="match status" value="1"/>
</dbReference>
<evidence type="ECO:0000313" key="4">
    <source>
        <dbReference type="Proteomes" id="UP000091956"/>
    </source>
</evidence>
<dbReference type="GO" id="GO:0005737">
    <property type="term" value="C:cytoplasm"/>
    <property type="evidence" value="ECO:0007669"/>
    <property type="project" value="TreeGrafter"/>
</dbReference>
<evidence type="ECO:0000313" key="3">
    <source>
        <dbReference type="EMBL" id="OBT95924.1"/>
    </source>
</evidence>
<feature type="region of interest" description="Disordered" evidence="1">
    <location>
        <begin position="434"/>
        <end position="649"/>
    </location>
</feature>
<feature type="compositionally biased region" description="Low complexity" evidence="1">
    <location>
        <begin position="519"/>
        <end position="535"/>
    </location>
</feature>
<keyword evidence="4" id="KW-1185">Reference proteome</keyword>
<name>A0A1B8GJE1_9PEZI</name>
<feature type="region of interest" description="Disordered" evidence="1">
    <location>
        <begin position="1"/>
        <end position="74"/>
    </location>
</feature>
<feature type="region of interest" description="Disordered" evidence="1">
    <location>
        <begin position="98"/>
        <end position="311"/>
    </location>
</feature>
<proteinExistence type="predicted"/>
<feature type="compositionally biased region" description="Pro residues" evidence="1">
    <location>
        <begin position="807"/>
        <end position="821"/>
    </location>
</feature>
<dbReference type="Proteomes" id="UP000091956">
    <property type="component" value="Unassembled WGS sequence"/>
</dbReference>
<dbReference type="PANTHER" id="PTHR23172:SF19">
    <property type="entry name" value="J DOMAIN-CONTAINING PROTEIN"/>
    <property type="match status" value="1"/>
</dbReference>